<dbReference type="Pfam" id="PF00108">
    <property type="entry name" value="Thiolase_N"/>
    <property type="match status" value="1"/>
</dbReference>
<evidence type="ECO:0000256" key="6">
    <source>
        <dbReference type="ARBA" id="ARBA00023098"/>
    </source>
</evidence>
<keyword evidence="5" id="KW-0809">Transit peptide</keyword>
<evidence type="ECO:0000259" key="12">
    <source>
        <dbReference type="Pfam" id="PF02803"/>
    </source>
</evidence>
<dbReference type="InterPro" id="IPR020617">
    <property type="entry name" value="Thiolase_C"/>
</dbReference>
<evidence type="ECO:0000256" key="4">
    <source>
        <dbReference type="ARBA" id="ARBA00022832"/>
    </source>
</evidence>
<dbReference type="Gene3D" id="3.40.47.10">
    <property type="match status" value="1"/>
</dbReference>
<dbReference type="InterPro" id="IPR020616">
    <property type="entry name" value="Thiolase_N"/>
</dbReference>
<proteinExistence type="inferred from homology"/>
<protein>
    <submittedName>
        <fullName evidence="13">Acetyl-CoA acyltransferase</fullName>
    </submittedName>
</protein>
<dbReference type="GO" id="GO:0005737">
    <property type="term" value="C:cytoplasm"/>
    <property type="evidence" value="ECO:0007669"/>
    <property type="project" value="UniProtKB-ARBA"/>
</dbReference>
<dbReference type="OrthoDB" id="4565318at2"/>
<sequence>MEEAVFIDGLRTPNGRAHFEKGWFRKLRPDELLTKVYDALFERNKAVKPEDVDAVLVGSANISGMQNDIGRLAWLAGGYPESVGTNTLTNQCPSGMAATMHAARAIMSGEADIMIAAGVEDMEKVGMGANMDFPPRLMERYNIMDIPMGATAEKVAEQYNIAREDMDNMAIWSNKKACEARDAGKFANEIVPVMGHDMEGNEFLVDKDQWIRDKMDPEKMAAMQSPFKPGGVVTAATSSPLTQGACALLMMSRKKADELGLSYTYKYSAGVFAACDPTVMGIGPIVAVEKLFKKTGLTPEDIGAVELNEAFGSQALACIRELKLDKDNAPFDKVNQWGGALALGHPLGESGARILVTLLNVLKTDCPDAKYGLASLCGGFGNTAAVLVEKVS</sequence>
<dbReference type="NCBIfam" id="TIGR01930">
    <property type="entry name" value="AcCoA-C-Actrans"/>
    <property type="match status" value="1"/>
</dbReference>
<dbReference type="Pfam" id="PF02803">
    <property type="entry name" value="Thiolase_C"/>
    <property type="match status" value="1"/>
</dbReference>
<organism evidence="13 14">
    <name type="scientific">Desulfatibacillum alkenivorans DSM 16219</name>
    <dbReference type="NCBI Taxonomy" id="1121393"/>
    <lineage>
        <taxon>Bacteria</taxon>
        <taxon>Pseudomonadati</taxon>
        <taxon>Thermodesulfobacteriota</taxon>
        <taxon>Desulfobacteria</taxon>
        <taxon>Desulfobacterales</taxon>
        <taxon>Desulfatibacillaceae</taxon>
        <taxon>Desulfatibacillum</taxon>
    </lineage>
</organism>
<feature type="active site" description="Proton acceptor" evidence="9">
    <location>
        <position position="345"/>
    </location>
</feature>
<dbReference type="InterPro" id="IPR016039">
    <property type="entry name" value="Thiolase-like"/>
</dbReference>
<feature type="active site" description="Acyl-thioester intermediate" evidence="9">
    <location>
        <position position="92"/>
    </location>
</feature>
<keyword evidence="3 10" id="KW-0808">Transferase</keyword>
<dbReference type="EMBL" id="FQZU01000022">
    <property type="protein sequence ID" value="SHK33113.1"/>
    <property type="molecule type" value="Genomic_DNA"/>
</dbReference>
<comment type="similarity">
    <text evidence="2 10">Belongs to the thiolase-like superfamily. Thiolase family.</text>
</comment>
<evidence type="ECO:0000313" key="14">
    <source>
        <dbReference type="Proteomes" id="UP000183994"/>
    </source>
</evidence>
<dbReference type="PANTHER" id="PTHR43853:SF8">
    <property type="entry name" value="3-KETOACYL-COA THIOLASE, PEROXISOMAL"/>
    <property type="match status" value="1"/>
</dbReference>
<reference evidence="14" key="1">
    <citation type="submission" date="2016-11" db="EMBL/GenBank/DDBJ databases">
        <authorList>
            <person name="Varghese N."/>
            <person name="Submissions S."/>
        </authorList>
    </citation>
    <scope>NUCLEOTIDE SEQUENCE [LARGE SCALE GENOMIC DNA]</scope>
    <source>
        <strain evidence="14">DSM 16219</strain>
    </source>
</reference>
<dbReference type="AlphaFoldDB" id="A0A1M6RKY0"/>
<keyword evidence="4" id="KW-0276">Fatty acid metabolism</keyword>
<evidence type="ECO:0000256" key="2">
    <source>
        <dbReference type="ARBA" id="ARBA00010982"/>
    </source>
</evidence>
<dbReference type="Proteomes" id="UP000183994">
    <property type="component" value="Unassembled WGS sequence"/>
</dbReference>
<dbReference type="PIRSF" id="PIRSF000429">
    <property type="entry name" value="Ac-CoA_Ac_transf"/>
    <property type="match status" value="1"/>
</dbReference>
<dbReference type="GO" id="GO:0003988">
    <property type="term" value="F:acetyl-CoA C-acyltransferase activity"/>
    <property type="evidence" value="ECO:0007669"/>
    <property type="project" value="UniProtKB-ARBA"/>
</dbReference>
<dbReference type="CDD" id="cd00751">
    <property type="entry name" value="thiolase"/>
    <property type="match status" value="1"/>
</dbReference>
<dbReference type="SUPFAM" id="SSF53901">
    <property type="entry name" value="Thiolase-like"/>
    <property type="match status" value="2"/>
</dbReference>
<evidence type="ECO:0000256" key="7">
    <source>
        <dbReference type="ARBA" id="ARBA00023140"/>
    </source>
</evidence>
<feature type="domain" description="Thiolase N-terminal" evidence="11">
    <location>
        <begin position="5"/>
        <end position="253"/>
    </location>
</feature>
<evidence type="ECO:0000256" key="9">
    <source>
        <dbReference type="PIRSR" id="PIRSR000429-1"/>
    </source>
</evidence>
<evidence type="ECO:0000256" key="1">
    <source>
        <dbReference type="ARBA" id="ARBA00004275"/>
    </source>
</evidence>
<evidence type="ECO:0000256" key="10">
    <source>
        <dbReference type="RuleBase" id="RU003557"/>
    </source>
</evidence>
<accession>A0A1M6RKY0</accession>
<dbReference type="InterPro" id="IPR002155">
    <property type="entry name" value="Thiolase"/>
</dbReference>
<evidence type="ECO:0000256" key="8">
    <source>
        <dbReference type="ARBA" id="ARBA00023315"/>
    </source>
</evidence>
<comment type="subcellular location">
    <subcellularLocation>
        <location evidence="1">Peroxisome</location>
    </subcellularLocation>
</comment>
<keyword evidence="7" id="KW-0576">Peroxisome</keyword>
<name>A0A1M6RKY0_9BACT</name>
<evidence type="ECO:0000256" key="5">
    <source>
        <dbReference type="ARBA" id="ARBA00022946"/>
    </source>
</evidence>
<dbReference type="InterPro" id="IPR050215">
    <property type="entry name" value="Thiolase-like_sf_Thiolase"/>
</dbReference>
<gene>
    <name evidence="13" type="ORF">SAMN02745216_03288</name>
</gene>
<keyword evidence="6" id="KW-0443">Lipid metabolism</keyword>
<feature type="domain" description="Thiolase C-terminal" evidence="12">
    <location>
        <begin position="271"/>
        <end position="390"/>
    </location>
</feature>
<feature type="active site" description="Proton acceptor" evidence="9">
    <location>
        <position position="377"/>
    </location>
</feature>
<dbReference type="GO" id="GO:0006635">
    <property type="term" value="P:fatty acid beta-oxidation"/>
    <property type="evidence" value="ECO:0007669"/>
    <property type="project" value="TreeGrafter"/>
</dbReference>
<dbReference type="PROSITE" id="PS00737">
    <property type="entry name" value="THIOLASE_2"/>
    <property type="match status" value="1"/>
</dbReference>
<evidence type="ECO:0000256" key="3">
    <source>
        <dbReference type="ARBA" id="ARBA00022679"/>
    </source>
</evidence>
<dbReference type="RefSeq" id="WP_073477347.1">
    <property type="nucleotide sequence ID" value="NZ_FQZU01000022.1"/>
</dbReference>
<evidence type="ECO:0000259" key="11">
    <source>
        <dbReference type="Pfam" id="PF00108"/>
    </source>
</evidence>
<evidence type="ECO:0000313" key="13">
    <source>
        <dbReference type="EMBL" id="SHK33113.1"/>
    </source>
</evidence>
<keyword evidence="8 10" id="KW-0012">Acyltransferase</keyword>
<dbReference type="PANTHER" id="PTHR43853">
    <property type="entry name" value="3-KETOACYL-COA THIOLASE, PEROXISOMAL"/>
    <property type="match status" value="1"/>
</dbReference>
<keyword evidence="14" id="KW-1185">Reference proteome</keyword>
<dbReference type="STRING" id="1121393.SAMN02745216_03288"/>
<dbReference type="InterPro" id="IPR020613">
    <property type="entry name" value="Thiolase_CS"/>
</dbReference>
<dbReference type="GO" id="GO:0010124">
    <property type="term" value="P:phenylacetate catabolic process"/>
    <property type="evidence" value="ECO:0007669"/>
    <property type="project" value="TreeGrafter"/>
</dbReference>